<dbReference type="GO" id="GO:0005886">
    <property type="term" value="C:plasma membrane"/>
    <property type="evidence" value="ECO:0007669"/>
    <property type="project" value="TreeGrafter"/>
</dbReference>
<evidence type="ECO:0000259" key="12">
    <source>
        <dbReference type="SMART" id="SM00760"/>
    </source>
</evidence>
<keyword evidence="2" id="KW-0963">Cytoplasm</keyword>
<dbReference type="InterPro" id="IPR010921">
    <property type="entry name" value="Trp_repressor/repl_initiator"/>
</dbReference>
<feature type="non-terminal residue" evidence="13">
    <location>
        <position position="1"/>
    </location>
</feature>
<accession>A0A101HFE0</accession>
<dbReference type="InterPro" id="IPR020591">
    <property type="entry name" value="Chromosome_initiator_DnaA-like"/>
</dbReference>
<keyword evidence="4 9" id="KW-0547">Nucleotide-binding</keyword>
<comment type="similarity">
    <text evidence="1 10">Belongs to the DnaA family.</text>
</comment>
<evidence type="ECO:0000256" key="9">
    <source>
        <dbReference type="RuleBase" id="RU000577"/>
    </source>
</evidence>
<dbReference type="Pfam" id="PF00308">
    <property type="entry name" value="Bac_DnaA"/>
    <property type="match status" value="1"/>
</dbReference>
<dbReference type="EMBL" id="LGGO01000249">
    <property type="protein sequence ID" value="KUK75871.1"/>
    <property type="molecule type" value="Genomic_DNA"/>
</dbReference>
<evidence type="ECO:0000259" key="11">
    <source>
        <dbReference type="SMART" id="SM00382"/>
    </source>
</evidence>
<keyword evidence="5 9" id="KW-0067">ATP-binding</keyword>
<dbReference type="HAMAP" id="MF_00377">
    <property type="entry name" value="DnaA_bact"/>
    <property type="match status" value="1"/>
</dbReference>
<dbReference type="GO" id="GO:0003688">
    <property type="term" value="F:DNA replication origin binding"/>
    <property type="evidence" value="ECO:0007669"/>
    <property type="project" value="UniProtKB-UniRule"/>
</dbReference>
<evidence type="ECO:0000256" key="10">
    <source>
        <dbReference type="RuleBase" id="RU004227"/>
    </source>
</evidence>
<feature type="domain" description="AAA+ ATPase" evidence="11">
    <location>
        <begin position="191"/>
        <end position="325"/>
    </location>
</feature>
<evidence type="ECO:0000256" key="4">
    <source>
        <dbReference type="ARBA" id="ARBA00022741"/>
    </source>
</evidence>
<dbReference type="PROSITE" id="PS00675">
    <property type="entry name" value="SIGMA54_INTERACT_1"/>
    <property type="match status" value="1"/>
</dbReference>
<sequence length="493" mass="56859">LLIIVSAMKKADFENHLQQIETTSNTVNGDDHFDPEEVWREAREHLKQAIGQREFGGLFGNAYIEDINNGVVQISCDAAYKREKILKDYKYALQKAFLKTCQRNFDIEVNLRENSRSSGKPKYEYHNPTGEDKEEVLDLFSAAEKEEEAYNTALEESHLNPKYLFNNFVVGSNNRLAEAVAQAVLEDLGKAYNPVFYYGETGVGKTHLMQAIGNEILKRDPNKKVIYISIEQFLNEMVEAIRTKRNEDFRNKYRAVDLLIIDDVQFVETYPRTQEELFHTFNTLYQANKQIILASDRPPKEIKNITDRLRSRFEGGMVADIQAPDYETRIAILRQYLSEKNTTVPDEYVELIAKNIQSNIRELEGALTKVTSLFKLGVNPTEEDVARILQIDLETKRKRITPKKVIKAVSEVFDVKTSEIKGKRRTAYIAQSRQVVMYILRTELELPLEKVAQEVNRKDHTTVIHACEKIEQIKEENPRIAEKIDSCVKILRG</sequence>
<dbReference type="Gene3D" id="1.10.8.60">
    <property type="match status" value="1"/>
</dbReference>
<evidence type="ECO:0000256" key="3">
    <source>
        <dbReference type="ARBA" id="ARBA00022705"/>
    </source>
</evidence>
<dbReference type="InterPro" id="IPR038454">
    <property type="entry name" value="DnaA_N_sf"/>
</dbReference>
<dbReference type="PATRIC" id="fig|1641389.3.peg.170"/>
<reference evidence="14" key="1">
    <citation type="journal article" date="2015" name="MBio">
        <title>Genome-Resolved Metagenomic Analysis Reveals Roles for Candidate Phyla and Other Microbial Community Members in Biogeochemical Transformations in Oil Reservoirs.</title>
        <authorList>
            <person name="Hu P."/>
            <person name="Tom L."/>
            <person name="Singh A."/>
            <person name="Thomas B.C."/>
            <person name="Baker B.J."/>
            <person name="Piceno Y.M."/>
            <person name="Andersen G.L."/>
            <person name="Banfield J.F."/>
        </authorList>
    </citation>
    <scope>NUCLEOTIDE SEQUENCE [LARGE SCALE GENOMIC DNA]</scope>
</reference>
<feature type="domain" description="Chromosomal replication initiator DnaA C-terminal" evidence="12">
    <location>
        <begin position="401"/>
        <end position="470"/>
    </location>
</feature>
<dbReference type="GO" id="GO:0006275">
    <property type="term" value="P:regulation of DNA replication"/>
    <property type="evidence" value="ECO:0007669"/>
    <property type="project" value="UniProtKB-UniRule"/>
</dbReference>
<dbReference type="GO" id="GO:0006270">
    <property type="term" value="P:DNA replication initiation"/>
    <property type="evidence" value="ECO:0007669"/>
    <property type="project" value="UniProtKB-UniRule"/>
</dbReference>
<organism evidence="13 14">
    <name type="scientific">candidate division WS6 bacterium 34_10</name>
    <dbReference type="NCBI Taxonomy" id="1641389"/>
    <lineage>
        <taxon>Bacteria</taxon>
        <taxon>Candidatus Dojkabacteria</taxon>
    </lineage>
</organism>
<dbReference type="SUPFAM" id="SSF52540">
    <property type="entry name" value="P-loop containing nucleoside triphosphate hydrolases"/>
    <property type="match status" value="1"/>
</dbReference>
<gene>
    <name evidence="13" type="ORF">XD93_1223</name>
</gene>
<evidence type="ECO:0000256" key="1">
    <source>
        <dbReference type="ARBA" id="ARBA00006583"/>
    </source>
</evidence>
<dbReference type="PRINTS" id="PR00051">
    <property type="entry name" value="DNAA"/>
</dbReference>
<keyword evidence="3 9" id="KW-0235">DNA replication</keyword>
<dbReference type="GO" id="GO:0005524">
    <property type="term" value="F:ATP binding"/>
    <property type="evidence" value="ECO:0007669"/>
    <property type="project" value="UniProtKB-UniRule"/>
</dbReference>
<dbReference type="GO" id="GO:0008289">
    <property type="term" value="F:lipid binding"/>
    <property type="evidence" value="ECO:0007669"/>
    <property type="project" value="UniProtKB-KW"/>
</dbReference>
<dbReference type="CDD" id="cd00009">
    <property type="entry name" value="AAA"/>
    <property type="match status" value="1"/>
</dbReference>
<evidence type="ECO:0000256" key="6">
    <source>
        <dbReference type="ARBA" id="ARBA00023121"/>
    </source>
</evidence>
<dbReference type="CDD" id="cd06571">
    <property type="entry name" value="Bac_DnaA_C"/>
    <property type="match status" value="1"/>
</dbReference>
<evidence type="ECO:0000256" key="2">
    <source>
        <dbReference type="ARBA" id="ARBA00022490"/>
    </source>
</evidence>
<dbReference type="InterPro" id="IPR013317">
    <property type="entry name" value="DnaA_dom"/>
</dbReference>
<comment type="function">
    <text evidence="9">Plays an essential role in the initiation and regulation of chromosomal replication. ATP-DnaA binds to the origin of replication (oriC) to initiate formation of the DNA replication initiation complex once per cell cycle. Binds the DnaA box (a 9 base pair repeat at the origin) and separates the double-stranded (ds)DNA. Forms a right-handed helical filament on oriC DNA; dsDNA binds to the exterior of the filament while single-stranded (ss)DNA is stabiized in the filament's interior. The ATP-DnaA-oriC complex binds and stabilizes one strand of the AT-rich DNA unwinding element (DUE), permitting loading of DNA polymerase. After initiation quickly degrades to an ADP-DnaA complex that is not apt for DNA replication. Binds acidic phospholipids.</text>
</comment>
<keyword evidence="6" id="KW-0446">Lipid-binding</keyword>
<evidence type="ECO:0000256" key="5">
    <source>
        <dbReference type="ARBA" id="ARBA00022840"/>
    </source>
</evidence>
<evidence type="ECO:0000256" key="8">
    <source>
        <dbReference type="NCBIfam" id="TIGR00362"/>
    </source>
</evidence>
<dbReference type="PANTHER" id="PTHR30050">
    <property type="entry name" value="CHROMOSOMAL REPLICATION INITIATOR PROTEIN DNAA"/>
    <property type="match status" value="1"/>
</dbReference>
<dbReference type="SMART" id="SM00760">
    <property type="entry name" value="Bac_DnaA_C"/>
    <property type="match status" value="1"/>
</dbReference>
<evidence type="ECO:0000256" key="7">
    <source>
        <dbReference type="ARBA" id="ARBA00023125"/>
    </source>
</evidence>
<dbReference type="SMART" id="SM00382">
    <property type="entry name" value="AAA"/>
    <property type="match status" value="1"/>
</dbReference>
<comment type="caution">
    <text evidence="13">The sequence shown here is derived from an EMBL/GenBank/DDBJ whole genome shotgun (WGS) entry which is preliminary data.</text>
</comment>
<dbReference type="Gene3D" id="3.30.300.180">
    <property type="match status" value="1"/>
</dbReference>
<dbReference type="InterPro" id="IPR027417">
    <property type="entry name" value="P-loop_NTPase"/>
</dbReference>
<dbReference type="Proteomes" id="UP000053904">
    <property type="component" value="Unassembled WGS sequence"/>
</dbReference>
<dbReference type="SUPFAM" id="SSF48295">
    <property type="entry name" value="TrpR-like"/>
    <property type="match status" value="1"/>
</dbReference>
<dbReference type="Gene3D" id="1.10.1750.10">
    <property type="match status" value="1"/>
</dbReference>
<keyword evidence="7 9" id="KW-0238">DNA-binding</keyword>
<evidence type="ECO:0000313" key="14">
    <source>
        <dbReference type="Proteomes" id="UP000053904"/>
    </source>
</evidence>
<dbReference type="InterPro" id="IPR003593">
    <property type="entry name" value="AAA+_ATPase"/>
</dbReference>
<proteinExistence type="inferred from homology"/>
<dbReference type="NCBIfam" id="TIGR00362">
    <property type="entry name" value="DnaA"/>
    <property type="match status" value="1"/>
</dbReference>
<dbReference type="InterPro" id="IPR001957">
    <property type="entry name" value="Chromosome_initiator_DnaA"/>
</dbReference>
<dbReference type="FunFam" id="3.40.50.300:FF:000668">
    <property type="entry name" value="Chromosomal replication initiator protein DnaA"/>
    <property type="match status" value="1"/>
</dbReference>
<dbReference type="Pfam" id="PF08299">
    <property type="entry name" value="Bac_DnaA_C"/>
    <property type="match status" value="1"/>
</dbReference>
<dbReference type="InterPro" id="IPR025662">
    <property type="entry name" value="Sigma_54_int_dom_ATP-bd_1"/>
</dbReference>
<name>A0A101HFE0_9BACT</name>
<evidence type="ECO:0000313" key="13">
    <source>
        <dbReference type="EMBL" id="KUK75871.1"/>
    </source>
</evidence>
<protein>
    <recommendedName>
        <fullName evidence="8 9">Chromosomal replication initiator protein DnaA</fullName>
    </recommendedName>
</protein>
<dbReference type="AlphaFoldDB" id="A0A101HFE0"/>
<dbReference type="PANTHER" id="PTHR30050:SF2">
    <property type="entry name" value="CHROMOSOMAL REPLICATION INITIATOR PROTEIN DNAA"/>
    <property type="match status" value="1"/>
</dbReference>
<dbReference type="InterPro" id="IPR013159">
    <property type="entry name" value="DnaA_C"/>
</dbReference>
<dbReference type="Gene3D" id="3.40.50.300">
    <property type="entry name" value="P-loop containing nucleotide triphosphate hydrolases"/>
    <property type="match status" value="1"/>
</dbReference>